<proteinExistence type="predicted"/>
<sequence>MRVEGGAGDIRILMNVLQAYALENPADGDCLRISTKVAEALLARGLQAETVVVIGWLDESDRIIAFFHQVTVCGGIVLDGTARQFSTKLPFAWVASIPDYLRDLAETTGVQNISLPSD</sequence>
<dbReference type="EMBL" id="CP046173">
    <property type="protein sequence ID" value="QIS21270.1"/>
    <property type="molecule type" value="Genomic_DNA"/>
</dbReference>
<reference evidence="1 2" key="1">
    <citation type="journal article" date="2019" name="ACS Chem. Biol.">
        <title>Identification and Mobilization of a Cryptic Antibiotic Biosynthesis Gene Locus from a Human-Pathogenic Nocardia Isolate.</title>
        <authorList>
            <person name="Herisse M."/>
            <person name="Ishida K."/>
            <person name="Porter J.L."/>
            <person name="Howden B."/>
            <person name="Hertweck C."/>
            <person name="Stinear T.P."/>
            <person name="Pidot S.J."/>
        </authorList>
    </citation>
    <scope>NUCLEOTIDE SEQUENCE [LARGE SCALE GENOMIC DNA]</scope>
    <source>
        <strain evidence="1 2">AUSMDU00012715</strain>
    </source>
</reference>
<dbReference type="AlphaFoldDB" id="A0A6G9Z743"/>
<evidence type="ECO:0000313" key="1">
    <source>
        <dbReference type="EMBL" id="QIS21270.1"/>
    </source>
</evidence>
<accession>A0A6G9Z743</accession>
<gene>
    <name evidence="1" type="ORF">F6W96_26030</name>
</gene>
<name>A0A6G9Z743_9NOCA</name>
<dbReference type="Proteomes" id="UP000500953">
    <property type="component" value="Chromosome"/>
</dbReference>
<organism evidence="1 2">
    <name type="scientific">Nocardia terpenica</name>
    <dbReference type="NCBI Taxonomy" id="455432"/>
    <lineage>
        <taxon>Bacteria</taxon>
        <taxon>Bacillati</taxon>
        <taxon>Actinomycetota</taxon>
        <taxon>Actinomycetes</taxon>
        <taxon>Mycobacteriales</taxon>
        <taxon>Nocardiaceae</taxon>
        <taxon>Nocardia</taxon>
    </lineage>
</organism>
<dbReference type="RefSeq" id="WP_167488569.1">
    <property type="nucleotide sequence ID" value="NZ_CP046173.1"/>
</dbReference>
<protein>
    <submittedName>
        <fullName evidence="1">Uncharacterized protein</fullName>
    </submittedName>
</protein>
<evidence type="ECO:0000313" key="2">
    <source>
        <dbReference type="Proteomes" id="UP000500953"/>
    </source>
</evidence>